<organism evidence="3 4">
    <name type="scientific">Powellomyces hirtus</name>
    <dbReference type="NCBI Taxonomy" id="109895"/>
    <lineage>
        <taxon>Eukaryota</taxon>
        <taxon>Fungi</taxon>
        <taxon>Fungi incertae sedis</taxon>
        <taxon>Chytridiomycota</taxon>
        <taxon>Chytridiomycota incertae sedis</taxon>
        <taxon>Chytridiomycetes</taxon>
        <taxon>Spizellomycetales</taxon>
        <taxon>Powellomycetaceae</taxon>
        <taxon>Powellomyces</taxon>
    </lineage>
</organism>
<evidence type="ECO:0000256" key="1">
    <source>
        <dbReference type="SAM" id="Phobius"/>
    </source>
</evidence>
<dbReference type="PANTHER" id="PTHR35102:SF1">
    <property type="entry name" value="E3 UBIQUITIN-PROTEIN LIGASE"/>
    <property type="match status" value="1"/>
</dbReference>
<keyword evidence="1" id="KW-1133">Transmembrane helix</keyword>
<name>A0A507E366_9FUNG</name>
<feature type="domain" description="DUF2062" evidence="2">
    <location>
        <begin position="27"/>
        <end position="164"/>
    </location>
</feature>
<dbReference type="InterPro" id="IPR018639">
    <property type="entry name" value="DUF2062"/>
</dbReference>
<dbReference type="Proteomes" id="UP000318582">
    <property type="component" value="Unassembled WGS sequence"/>
</dbReference>
<evidence type="ECO:0000313" key="4">
    <source>
        <dbReference type="Proteomes" id="UP000318582"/>
    </source>
</evidence>
<feature type="transmembrane region" description="Helical" evidence="1">
    <location>
        <begin position="135"/>
        <end position="153"/>
    </location>
</feature>
<feature type="transmembrane region" description="Helical" evidence="1">
    <location>
        <begin position="43"/>
        <end position="63"/>
    </location>
</feature>
<protein>
    <recommendedName>
        <fullName evidence="2">DUF2062 domain-containing protein</fullName>
    </recommendedName>
</protein>
<comment type="caution">
    <text evidence="3">The sequence shown here is derived from an EMBL/GenBank/DDBJ whole genome shotgun (WGS) entry which is preliminary data.</text>
</comment>
<dbReference type="EMBL" id="QEAQ01000040">
    <property type="protein sequence ID" value="TPX58181.1"/>
    <property type="molecule type" value="Genomic_DNA"/>
</dbReference>
<proteinExistence type="predicted"/>
<dbReference type="STRING" id="109895.A0A507E366"/>
<keyword evidence="1" id="KW-0812">Transmembrane</keyword>
<dbReference type="PANTHER" id="PTHR35102">
    <property type="entry name" value="E3 UBIQUITIN-PROTEIN LIGASE"/>
    <property type="match status" value="1"/>
</dbReference>
<keyword evidence="1" id="KW-0472">Membrane</keyword>
<evidence type="ECO:0000259" key="2">
    <source>
        <dbReference type="Pfam" id="PF09835"/>
    </source>
</evidence>
<sequence>MSDRDHSEFRIKTFFRTRVLLPFKIALRAGTAPDKLAMSMTMAVVFGLFPVLGVTSVLCFLAAWRWGLNTPIMQAINLVLTPVDVALSLPFMRLGETLLHRDPLPLSPSQLLDFLKQAGFWNGIGTLLKGLGCALFGWAFVMAPAGAALYYALRPILRRVMVKKQLEREDAIDGQGLEDPLLPRTRRQSLKPR</sequence>
<evidence type="ECO:0000313" key="3">
    <source>
        <dbReference type="EMBL" id="TPX58181.1"/>
    </source>
</evidence>
<reference evidence="3 4" key="1">
    <citation type="journal article" date="2019" name="Sci. Rep.">
        <title>Comparative genomics of chytrid fungi reveal insights into the obligate biotrophic and pathogenic lifestyle of Synchytrium endobioticum.</title>
        <authorList>
            <person name="van de Vossenberg B.T.L.H."/>
            <person name="Warris S."/>
            <person name="Nguyen H.D.T."/>
            <person name="van Gent-Pelzer M.P.E."/>
            <person name="Joly D.L."/>
            <person name="van de Geest H.C."/>
            <person name="Bonants P.J.M."/>
            <person name="Smith D.S."/>
            <person name="Levesque C.A."/>
            <person name="van der Lee T.A.J."/>
        </authorList>
    </citation>
    <scope>NUCLEOTIDE SEQUENCE [LARGE SCALE GENOMIC DNA]</scope>
    <source>
        <strain evidence="3 4">CBS 809.83</strain>
    </source>
</reference>
<dbReference type="AlphaFoldDB" id="A0A507E366"/>
<dbReference type="Pfam" id="PF09835">
    <property type="entry name" value="DUF2062"/>
    <property type="match status" value="1"/>
</dbReference>
<accession>A0A507E366</accession>
<gene>
    <name evidence="3" type="ORF">PhCBS80983_g03286</name>
</gene>
<keyword evidence="4" id="KW-1185">Reference proteome</keyword>